<dbReference type="Proteomes" id="UP000245956">
    <property type="component" value="Unassembled WGS sequence"/>
</dbReference>
<organism evidence="1 2">
    <name type="scientific">Purpureocillium lilacinum</name>
    <name type="common">Paecilomyces lilacinus</name>
    <dbReference type="NCBI Taxonomy" id="33203"/>
    <lineage>
        <taxon>Eukaryota</taxon>
        <taxon>Fungi</taxon>
        <taxon>Dikarya</taxon>
        <taxon>Ascomycota</taxon>
        <taxon>Pezizomycotina</taxon>
        <taxon>Sordariomycetes</taxon>
        <taxon>Hypocreomycetidae</taxon>
        <taxon>Hypocreales</taxon>
        <taxon>Ophiocordycipitaceae</taxon>
        <taxon>Purpureocillium</taxon>
    </lineage>
</organism>
<reference evidence="1 2" key="1">
    <citation type="journal article" date="2016" name="Front. Microbiol.">
        <title>Genome and transcriptome sequences reveal the specific parasitism of the nematophagous Purpureocillium lilacinum 36-1.</title>
        <authorList>
            <person name="Xie J."/>
            <person name="Li S."/>
            <person name="Mo C."/>
            <person name="Xiao X."/>
            <person name="Peng D."/>
            <person name="Wang G."/>
            <person name="Xiao Y."/>
        </authorList>
    </citation>
    <scope>NUCLEOTIDE SEQUENCE [LARGE SCALE GENOMIC DNA]</scope>
    <source>
        <strain evidence="1 2">36-1</strain>
    </source>
</reference>
<name>A0A2U3EQN0_PURLI</name>
<evidence type="ECO:0000313" key="2">
    <source>
        <dbReference type="Proteomes" id="UP000245956"/>
    </source>
</evidence>
<proteinExistence type="predicted"/>
<dbReference type="AlphaFoldDB" id="A0A2U3EQN0"/>
<dbReference type="EMBL" id="LCWV01000001">
    <property type="protein sequence ID" value="PWI76802.1"/>
    <property type="molecule type" value="Genomic_DNA"/>
</dbReference>
<evidence type="ECO:0000313" key="1">
    <source>
        <dbReference type="EMBL" id="PWI76802.1"/>
    </source>
</evidence>
<gene>
    <name evidence="1" type="ORF">PCL_03996</name>
</gene>
<accession>A0A2U3EQN0</accession>
<sequence>MLQRFLCRLSTKSPIANEVSMTCDERGLQVCEGPAGSCDLIGTPRPFRVKALWKLETIVGIGAWAGVEERRLCALMPVCDRESWNEGRIETGRPNEVIVNTDVQARFLQLYATWLMLLDHCDSATRTLI</sequence>
<comment type="caution">
    <text evidence="1">The sequence shown here is derived from an EMBL/GenBank/DDBJ whole genome shotgun (WGS) entry which is preliminary data.</text>
</comment>
<protein>
    <submittedName>
        <fullName evidence="1">Uncharacterized protein</fullName>
    </submittedName>
</protein>